<dbReference type="InterPro" id="IPR027387">
    <property type="entry name" value="Cytb/b6-like_sf"/>
</dbReference>
<keyword evidence="1" id="KW-0812">Transmembrane</keyword>
<evidence type="ECO:0000313" key="4">
    <source>
        <dbReference type="Proteomes" id="UP000824120"/>
    </source>
</evidence>
<dbReference type="PANTHER" id="PTHR19271">
    <property type="entry name" value="CYTOCHROME B"/>
    <property type="match status" value="1"/>
</dbReference>
<name>A0A9J5ZG27_SOLCO</name>
<organism evidence="3 4">
    <name type="scientific">Solanum commersonii</name>
    <name type="common">Commerson's wild potato</name>
    <name type="synonym">Commerson's nightshade</name>
    <dbReference type="NCBI Taxonomy" id="4109"/>
    <lineage>
        <taxon>Eukaryota</taxon>
        <taxon>Viridiplantae</taxon>
        <taxon>Streptophyta</taxon>
        <taxon>Embryophyta</taxon>
        <taxon>Tracheophyta</taxon>
        <taxon>Spermatophyta</taxon>
        <taxon>Magnoliopsida</taxon>
        <taxon>eudicotyledons</taxon>
        <taxon>Gunneridae</taxon>
        <taxon>Pentapetalae</taxon>
        <taxon>asterids</taxon>
        <taxon>lamiids</taxon>
        <taxon>Solanales</taxon>
        <taxon>Solanaceae</taxon>
        <taxon>Solanoideae</taxon>
        <taxon>Solaneae</taxon>
        <taxon>Solanum</taxon>
    </lineage>
</organism>
<evidence type="ECO:0000259" key="2">
    <source>
        <dbReference type="PROSITE" id="PS51002"/>
    </source>
</evidence>
<dbReference type="GO" id="GO:0016491">
    <property type="term" value="F:oxidoreductase activity"/>
    <property type="evidence" value="ECO:0007669"/>
    <property type="project" value="InterPro"/>
</dbReference>
<keyword evidence="1" id="KW-0472">Membrane</keyword>
<reference evidence="3 4" key="1">
    <citation type="submission" date="2020-09" db="EMBL/GenBank/DDBJ databases">
        <title>De no assembly of potato wild relative species, Solanum commersonii.</title>
        <authorList>
            <person name="Cho K."/>
        </authorList>
    </citation>
    <scope>NUCLEOTIDE SEQUENCE [LARGE SCALE GENOMIC DNA]</scope>
    <source>
        <strain evidence="3">LZ3.2</strain>
        <tissue evidence="3">Leaf</tissue>
    </source>
</reference>
<feature type="domain" description="Cytochrome b/b6 N-terminal region profile" evidence="2">
    <location>
        <begin position="6"/>
        <end position="99"/>
    </location>
</feature>
<dbReference type="Gene3D" id="1.20.810.10">
    <property type="entry name" value="Cytochrome Bc1 Complex, Chain C"/>
    <property type="match status" value="1"/>
</dbReference>
<dbReference type="GO" id="GO:0016020">
    <property type="term" value="C:membrane"/>
    <property type="evidence" value="ECO:0007669"/>
    <property type="project" value="InterPro"/>
</dbReference>
<dbReference type="GO" id="GO:0006122">
    <property type="term" value="P:mitochondrial electron transport, ubiquinol to cytochrome c"/>
    <property type="evidence" value="ECO:0007669"/>
    <property type="project" value="TreeGrafter"/>
</dbReference>
<protein>
    <recommendedName>
        <fullName evidence="2">Cytochrome b/b6 N-terminal region profile domain-containing protein</fullName>
    </recommendedName>
</protein>
<keyword evidence="1" id="KW-1133">Transmembrane helix</keyword>
<dbReference type="PANTHER" id="PTHR19271:SF16">
    <property type="entry name" value="CYTOCHROME B"/>
    <property type="match status" value="1"/>
</dbReference>
<dbReference type="Pfam" id="PF00033">
    <property type="entry name" value="Cytochrome_B"/>
    <property type="match status" value="1"/>
</dbReference>
<dbReference type="GO" id="GO:0008121">
    <property type="term" value="F:quinol-cytochrome-c reductase activity"/>
    <property type="evidence" value="ECO:0007669"/>
    <property type="project" value="TreeGrafter"/>
</dbReference>
<feature type="non-terminal residue" evidence="3">
    <location>
        <position position="1"/>
    </location>
</feature>
<comment type="caution">
    <text evidence="3">The sequence shown here is derived from an EMBL/GenBank/DDBJ whole genome shotgun (WGS) entry which is preliminary data.</text>
</comment>
<dbReference type="InterPro" id="IPR005797">
    <property type="entry name" value="Cyt_b/b6_N"/>
</dbReference>
<dbReference type="GO" id="GO:0005739">
    <property type="term" value="C:mitochondrion"/>
    <property type="evidence" value="ECO:0007669"/>
    <property type="project" value="GOC"/>
</dbReference>
<accession>A0A9J5ZG27</accession>
<evidence type="ECO:0000313" key="3">
    <source>
        <dbReference type="EMBL" id="KAG5610784.1"/>
    </source>
</evidence>
<dbReference type="AlphaFoldDB" id="A0A9J5ZG27"/>
<keyword evidence="4" id="KW-1185">Reference proteome</keyword>
<dbReference type="EMBL" id="JACXVP010000004">
    <property type="protein sequence ID" value="KAG5610784.1"/>
    <property type="molecule type" value="Genomic_DNA"/>
</dbReference>
<proteinExistence type="predicted"/>
<dbReference type="InterPro" id="IPR016174">
    <property type="entry name" value="Di-haem_cyt_TM"/>
</dbReference>
<gene>
    <name evidence="3" type="ORF">H5410_022065</name>
</gene>
<dbReference type="OrthoDB" id="1917301at2759"/>
<dbReference type="SUPFAM" id="SSF81342">
    <property type="entry name" value="Transmembrane di-heme cytochromes"/>
    <property type="match status" value="1"/>
</dbReference>
<dbReference type="PROSITE" id="PS51002">
    <property type="entry name" value="CYTB_NTER"/>
    <property type="match status" value="1"/>
</dbReference>
<dbReference type="Proteomes" id="UP000824120">
    <property type="component" value="Chromosome 4"/>
</dbReference>
<feature type="transmembrane region" description="Helical" evidence="1">
    <location>
        <begin position="41"/>
        <end position="65"/>
    </location>
</feature>
<evidence type="ECO:0000256" key="1">
    <source>
        <dbReference type="SAM" id="Phobius"/>
    </source>
</evidence>
<sequence length="99" mass="11137">MISLRVLERRESGKNLSYSVTEKSDNSSVTQDYPTPSNLSYWWGFGSLAGICLVIQIVTGVFLAMHYTPHVDLAFNSVEHIMRDVEGGWLLRYMHANGA</sequence>